<keyword evidence="8" id="KW-0378">Hydrolase</keyword>
<dbReference type="PANTHER" id="PTHR33841:SF5">
    <property type="entry name" value="DNA METHYLASE (MODIFICATION METHYLASE) (METHYLTRANSFERASE)-RELATED"/>
    <property type="match status" value="1"/>
</dbReference>
<name>A0A4R9ASZ8_9MICO</name>
<comment type="catalytic activity">
    <reaction evidence="6">
        <text>a 2'-deoxyadenosine in DNA + S-adenosyl-L-methionine = an N(6)-methyl-2'-deoxyadenosine in DNA + S-adenosyl-L-homocysteine + H(+)</text>
        <dbReference type="Rhea" id="RHEA:15197"/>
        <dbReference type="Rhea" id="RHEA-COMP:12418"/>
        <dbReference type="Rhea" id="RHEA-COMP:12419"/>
        <dbReference type="ChEBI" id="CHEBI:15378"/>
        <dbReference type="ChEBI" id="CHEBI:57856"/>
        <dbReference type="ChEBI" id="CHEBI:59789"/>
        <dbReference type="ChEBI" id="CHEBI:90615"/>
        <dbReference type="ChEBI" id="CHEBI:90616"/>
        <dbReference type="EC" id="2.1.1.72"/>
    </reaction>
</comment>
<evidence type="ECO:0000256" key="5">
    <source>
        <dbReference type="ARBA" id="ARBA00022691"/>
    </source>
</evidence>
<keyword evidence="5" id="KW-0949">S-adenosyl-L-methionine</keyword>
<keyword evidence="8" id="KW-0540">Nuclease</keyword>
<dbReference type="PROSITE" id="PS00092">
    <property type="entry name" value="N6_MTASE"/>
    <property type="match status" value="1"/>
</dbReference>
<gene>
    <name evidence="8" type="ORF">E3T50_13585</name>
</gene>
<evidence type="ECO:0000256" key="3">
    <source>
        <dbReference type="ARBA" id="ARBA00022603"/>
    </source>
</evidence>
<dbReference type="EMBL" id="SOHL01000027">
    <property type="protein sequence ID" value="TFD68442.1"/>
    <property type="molecule type" value="Genomic_DNA"/>
</dbReference>
<evidence type="ECO:0000256" key="1">
    <source>
        <dbReference type="ARBA" id="ARBA00006594"/>
    </source>
</evidence>
<dbReference type="GO" id="GO:0003676">
    <property type="term" value="F:nucleic acid binding"/>
    <property type="evidence" value="ECO:0007669"/>
    <property type="project" value="InterPro"/>
</dbReference>
<evidence type="ECO:0000313" key="8">
    <source>
        <dbReference type="EMBL" id="TFD68442.1"/>
    </source>
</evidence>
<protein>
    <recommendedName>
        <fullName evidence="2">site-specific DNA-methyltransferase (adenine-specific)</fullName>
        <ecNumber evidence="2">2.1.1.72</ecNumber>
    </recommendedName>
</protein>
<keyword evidence="3" id="KW-0489">Methyltransferase</keyword>
<dbReference type="SUPFAM" id="SSF53335">
    <property type="entry name" value="S-adenosyl-L-methionine-dependent methyltransferases"/>
    <property type="match status" value="1"/>
</dbReference>
<feature type="domain" description="Type II methyltransferase M.TaqI-like" evidence="7">
    <location>
        <begin position="102"/>
        <end position="306"/>
    </location>
</feature>
<dbReference type="AlphaFoldDB" id="A0A4R9ASZ8"/>
<sequence length="555" mass="61166">MLRRDRQNRAPDVLNTIASLSSDEIFTPPEFANKMLETLTEAWAANFAGASIWANPNVTFLDPATKSGIFLREITRRLVEGQGNPPEGSDERKALVDRVLTKQVFGLGMTTLTSLLARRSIYCSKDATSRHSVAPSSLSRNGNVWFERTEHTWSKGTPIRTVDPISGDELLTYPSCTACGAGRKVSVDGIIRRFDDPAGETHAYAFIHADDSQEFVQDIFGAEMQFDVIIGNPPYQMTGAGGGTNDAPIYQKFIDRAKALHPRFLSMVTPSRWMAGGRGLAAFRAEMLGDRRLRNLVDYPSSVEAFPGVDVAGGISYFLWDQAHDGPAEVTTVRGGSSVTSMRVLDEFDVFVRDAVAVEILHKVRAGGEASITSIMAGDTPFGIATNFDGFHTLEKPGDIALHYNRKGSRLIGYVSRGSIRKNAHWIDTWKILIPEAGFEHGGGDGRSMRVLSTPLIASSPSVCTQTYLFFHVGSEAQAVSVETYISTRLFRFLVSLRKITQHASRDTYSWVPLQSWDRTWTDADLYAKYKLTSDEIDYIESVIKPINVGAKGEA</sequence>
<reference evidence="8 9" key="1">
    <citation type="submission" date="2019-03" db="EMBL/GenBank/DDBJ databases">
        <title>Genomics of glacier-inhabiting Cryobacterium strains.</title>
        <authorList>
            <person name="Liu Q."/>
            <person name="Xin Y.-H."/>
        </authorList>
    </citation>
    <scope>NUCLEOTIDE SEQUENCE [LARGE SCALE GENOMIC DNA]</scope>
    <source>
        <strain evidence="8 9">Hz16</strain>
    </source>
</reference>
<keyword evidence="4" id="KW-0808">Transferase</keyword>
<dbReference type="PRINTS" id="PR00507">
    <property type="entry name" value="N12N6MTFRASE"/>
</dbReference>
<proteinExistence type="inferred from homology"/>
<dbReference type="EC" id="2.1.1.72" evidence="2"/>
<dbReference type="InterPro" id="IPR050953">
    <property type="entry name" value="N4_N6_ade-DNA_methylase"/>
</dbReference>
<comment type="similarity">
    <text evidence="1">Belongs to the N(4)/N(6)-methyltransferase family.</text>
</comment>
<keyword evidence="8" id="KW-0255">Endonuclease</keyword>
<dbReference type="InterPro" id="IPR029063">
    <property type="entry name" value="SAM-dependent_MTases_sf"/>
</dbReference>
<dbReference type="GO" id="GO:0009007">
    <property type="term" value="F:site-specific DNA-methyltransferase (adenine-specific) activity"/>
    <property type="evidence" value="ECO:0007669"/>
    <property type="project" value="UniProtKB-EC"/>
</dbReference>
<dbReference type="GO" id="GO:0006304">
    <property type="term" value="P:DNA modification"/>
    <property type="evidence" value="ECO:0007669"/>
    <property type="project" value="InterPro"/>
</dbReference>
<dbReference type="InterPro" id="IPR002052">
    <property type="entry name" value="DNA_methylase_N6_adenine_CS"/>
</dbReference>
<dbReference type="Proteomes" id="UP000297983">
    <property type="component" value="Unassembled WGS sequence"/>
</dbReference>
<dbReference type="Gene3D" id="3.40.50.150">
    <property type="entry name" value="Vaccinia Virus protein VP39"/>
    <property type="match status" value="1"/>
</dbReference>
<dbReference type="GO" id="GO:0032259">
    <property type="term" value="P:methylation"/>
    <property type="evidence" value="ECO:0007669"/>
    <property type="project" value="UniProtKB-KW"/>
</dbReference>
<evidence type="ECO:0000256" key="4">
    <source>
        <dbReference type="ARBA" id="ARBA00022679"/>
    </source>
</evidence>
<evidence type="ECO:0000256" key="2">
    <source>
        <dbReference type="ARBA" id="ARBA00011900"/>
    </source>
</evidence>
<accession>A0A4R9ASZ8</accession>
<comment type="caution">
    <text evidence="8">The sequence shown here is derived from an EMBL/GenBank/DDBJ whole genome shotgun (WGS) entry which is preliminary data.</text>
</comment>
<dbReference type="InterPro" id="IPR011639">
    <property type="entry name" value="MethylTrfase_TaqI-like_dom"/>
</dbReference>
<evidence type="ECO:0000256" key="6">
    <source>
        <dbReference type="ARBA" id="ARBA00047942"/>
    </source>
</evidence>
<keyword evidence="9" id="KW-1185">Reference proteome</keyword>
<dbReference type="Pfam" id="PF07669">
    <property type="entry name" value="Eco57I"/>
    <property type="match status" value="1"/>
</dbReference>
<evidence type="ECO:0000313" key="9">
    <source>
        <dbReference type="Proteomes" id="UP000297983"/>
    </source>
</evidence>
<evidence type="ECO:0000259" key="7">
    <source>
        <dbReference type="Pfam" id="PF07669"/>
    </source>
</evidence>
<organism evidence="8 9">
    <name type="scientific">Cryobacterium gelidum</name>
    <dbReference type="NCBI Taxonomy" id="1259164"/>
    <lineage>
        <taxon>Bacteria</taxon>
        <taxon>Bacillati</taxon>
        <taxon>Actinomycetota</taxon>
        <taxon>Actinomycetes</taxon>
        <taxon>Micrococcales</taxon>
        <taxon>Microbacteriaceae</taxon>
        <taxon>Cryobacterium</taxon>
    </lineage>
</organism>
<dbReference type="PANTHER" id="PTHR33841">
    <property type="entry name" value="DNA METHYLTRANSFERASE YEEA-RELATED"/>
    <property type="match status" value="1"/>
</dbReference>
<dbReference type="GO" id="GO:0004519">
    <property type="term" value="F:endonuclease activity"/>
    <property type="evidence" value="ECO:0007669"/>
    <property type="project" value="UniProtKB-KW"/>
</dbReference>